<dbReference type="Proteomes" id="UP000887576">
    <property type="component" value="Unplaced"/>
</dbReference>
<protein>
    <submittedName>
        <fullName evidence="2">E3 ubiquitin-protein ligase RBBP6</fullName>
    </submittedName>
</protein>
<dbReference type="WBParaSite" id="JU765_v2.g10068.t1">
    <property type="protein sequence ID" value="JU765_v2.g10068.t1"/>
    <property type="gene ID" value="JU765_v2.g10068"/>
</dbReference>
<evidence type="ECO:0000313" key="1">
    <source>
        <dbReference type="Proteomes" id="UP000887576"/>
    </source>
</evidence>
<organism evidence="1 2">
    <name type="scientific">Panagrolaimus sp. JU765</name>
    <dbReference type="NCBI Taxonomy" id="591449"/>
    <lineage>
        <taxon>Eukaryota</taxon>
        <taxon>Metazoa</taxon>
        <taxon>Ecdysozoa</taxon>
        <taxon>Nematoda</taxon>
        <taxon>Chromadorea</taxon>
        <taxon>Rhabditida</taxon>
        <taxon>Tylenchina</taxon>
        <taxon>Panagrolaimomorpha</taxon>
        <taxon>Panagrolaimoidea</taxon>
        <taxon>Panagrolaimidae</taxon>
        <taxon>Panagrolaimus</taxon>
    </lineage>
</organism>
<proteinExistence type="predicted"/>
<name>A0AC34PUF7_9BILA</name>
<sequence length="945" mass="109480">MTSSVQYKFRTQNVNKTLSFDGPSITAIELKRAICNAENIKTELFDLVFVDSFSKKSYAGDDPILRNSSVTVVRVPVENGAKVPKITNPEISGATQSDSLPDNASHISSEEFEKMSEAERLKHALYQSSYKYSSNNFKKKINPNSQTVQAPPDYLCHRCNQLGHFPKACPLLNVRRTTGIPNEELMETTPDDPQAMLHPSGRFVIPIMHYKAREARRLQEEQRKVGILPTDSKTKQEKKEDPPHLKCPLCNNLFNDAVTAICCGQNFCSDCIQQKMVEAGIADVPFQCPMCNKHIGDKELQENMTLREDVFKYKKSLLNPLTIQTPIDVSSELLIKPKPETVEVTEAAPNVIVPVEPVKLPTVNLSAMFAPKPQPAPPILNVNPFPVPEIPDLTKPPPMVVDPLTLAFPTIDQTFKSKDAPTIPLLPPKTNVTTKKNIIRNIELDDRDQAAIDKVWEKLAVADDDIDLATLFDDPKTPPKLEKKSRSRSPLRSPSRDKSKRRSPKRDRRDTDKKDDRRELDRKDDRRESDRKDDRRESDRKDDRRYDVDKERRRDRPKKDDVRDSGRPKDRTSESSSRRRRNSRDEKTKSDSPVKDVTIKVTDKDSKEKDSEEKTKLNQPIDAKQNSNETEKVDNTFPRNDFEVESKKERRESKEKRRESKRDERRKEKESNKDSRDEKGSKSEKVVNREEKVEKEVENGDRQNEEKSRKRDSRGEKKANQPETSVEKYKNNGKKDEGESRVDQKRIGDKELERREKRRKEKDDRVREKSDRNESRMKKEEDGRTDKSRRNSNEAKDSTNDKKPQSLKNDEPAIKKRRMDSPTEKTNGSSIADGVPSTAKSEKMDYEHDEKAAEVSRRSHRSSSHKKKHKKSKSEDREKKKKKKKRHDSDEEDDERSRKKRKRHDSDDEKSEQRSKRHHKEKKKKRNRKSRKYSDSDDNRHVEVS</sequence>
<accession>A0AC34PUF7</accession>
<evidence type="ECO:0000313" key="2">
    <source>
        <dbReference type="WBParaSite" id="JU765_v2.g10068.t1"/>
    </source>
</evidence>
<reference evidence="2" key="1">
    <citation type="submission" date="2022-11" db="UniProtKB">
        <authorList>
            <consortium name="WormBaseParasite"/>
        </authorList>
    </citation>
    <scope>IDENTIFICATION</scope>
</reference>